<evidence type="ECO:0000256" key="1">
    <source>
        <dbReference type="SAM" id="MobiDB-lite"/>
    </source>
</evidence>
<proteinExistence type="predicted"/>
<keyword evidence="3" id="KW-1185">Reference proteome</keyword>
<name>A0ABP8TCV5_9ACTN</name>
<organism evidence="2 3">
    <name type="scientific">Actinoallomurus liliacearum</name>
    <dbReference type="NCBI Taxonomy" id="1080073"/>
    <lineage>
        <taxon>Bacteria</taxon>
        <taxon>Bacillati</taxon>
        <taxon>Actinomycetota</taxon>
        <taxon>Actinomycetes</taxon>
        <taxon>Streptosporangiales</taxon>
        <taxon>Thermomonosporaceae</taxon>
        <taxon>Actinoallomurus</taxon>
    </lineage>
</organism>
<feature type="region of interest" description="Disordered" evidence="1">
    <location>
        <begin position="1"/>
        <end position="68"/>
    </location>
</feature>
<reference evidence="3" key="1">
    <citation type="journal article" date="2019" name="Int. J. Syst. Evol. Microbiol.">
        <title>The Global Catalogue of Microorganisms (GCM) 10K type strain sequencing project: providing services to taxonomists for standard genome sequencing and annotation.</title>
        <authorList>
            <consortium name="The Broad Institute Genomics Platform"/>
            <consortium name="The Broad Institute Genome Sequencing Center for Infectious Disease"/>
            <person name="Wu L."/>
            <person name="Ma J."/>
        </authorList>
    </citation>
    <scope>NUCLEOTIDE SEQUENCE [LARGE SCALE GENOMIC DNA]</scope>
    <source>
        <strain evidence="3">JCM 17938</strain>
    </source>
</reference>
<evidence type="ECO:0000313" key="2">
    <source>
        <dbReference type="EMBL" id="GAA4604810.1"/>
    </source>
</evidence>
<evidence type="ECO:0000313" key="3">
    <source>
        <dbReference type="Proteomes" id="UP001500212"/>
    </source>
</evidence>
<sequence>MRTKSARVPSSAEPWVRRRTPHGAPTGRAISAAGRAAPEDGGTPRATAQSPVNGGRLAARTEGSVNKGRAARATAIHLEEWGM</sequence>
<comment type="caution">
    <text evidence="2">The sequence shown here is derived from an EMBL/GenBank/DDBJ whole genome shotgun (WGS) entry which is preliminary data.</text>
</comment>
<dbReference type="EMBL" id="BAABHJ010000005">
    <property type="protein sequence ID" value="GAA4604810.1"/>
    <property type="molecule type" value="Genomic_DNA"/>
</dbReference>
<protein>
    <submittedName>
        <fullName evidence="2">Uncharacterized protein</fullName>
    </submittedName>
</protein>
<dbReference type="Proteomes" id="UP001500212">
    <property type="component" value="Unassembled WGS sequence"/>
</dbReference>
<accession>A0ABP8TCV5</accession>
<gene>
    <name evidence="2" type="ORF">GCM10023195_16490</name>
</gene>